<dbReference type="AlphaFoldDB" id="A0A9D1Q6R6"/>
<dbReference type="PROSITE" id="PS51257">
    <property type="entry name" value="PROKAR_LIPOPROTEIN"/>
    <property type="match status" value="1"/>
</dbReference>
<dbReference type="Proteomes" id="UP000823933">
    <property type="component" value="Unassembled WGS sequence"/>
</dbReference>
<evidence type="ECO:0000313" key="4">
    <source>
        <dbReference type="EMBL" id="HIW07825.1"/>
    </source>
</evidence>
<keyword evidence="2" id="KW-0732">Signal</keyword>
<organism evidence="4 5">
    <name type="scientific">Candidatus Faecalibacterium intestinigallinarum</name>
    <dbReference type="NCBI Taxonomy" id="2838581"/>
    <lineage>
        <taxon>Bacteria</taxon>
        <taxon>Bacillati</taxon>
        <taxon>Bacillota</taxon>
        <taxon>Clostridia</taxon>
        <taxon>Eubacteriales</taxon>
        <taxon>Oscillospiraceae</taxon>
        <taxon>Faecalibacterium</taxon>
    </lineage>
</organism>
<feature type="compositionally biased region" description="Low complexity" evidence="1">
    <location>
        <begin position="35"/>
        <end position="46"/>
    </location>
</feature>
<dbReference type="InterPro" id="IPR044060">
    <property type="entry name" value="Bacterial_rp_domain"/>
</dbReference>
<accession>A0A9D1Q6R6</accession>
<feature type="signal peptide" evidence="2">
    <location>
        <begin position="1"/>
        <end position="27"/>
    </location>
</feature>
<reference evidence="4" key="2">
    <citation type="submission" date="2021-04" db="EMBL/GenBank/DDBJ databases">
        <authorList>
            <person name="Gilroy R."/>
        </authorList>
    </citation>
    <scope>NUCLEOTIDE SEQUENCE</scope>
    <source>
        <strain evidence="4">ChiHcolR34-3080</strain>
    </source>
</reference>
<reference evidence="4" key="1">
    <citation type="journal article" date="2021" name="PeerJ">
        <title>Extensive microbial diversity within the chicken gut microbiome revealed by metagenomics and culture.</title>
        <authorList>
            <person name="Gilroy R."/>
            <person name="Ravi A."/>
            <person name="Getino M."/>
            <person name="Pursley I."/>
            <person name="Horton D.L."/>
            <person name="Alikhan N.F."/>
            <person name="Baker D."/>
            <person name="Gharbi K."/>
            <person name="Hall N."/>
            <person name="Watson M."/>
            <person name="Adriaenssens E.M."/>
            <person name="Foster-Nyarko E."/>
            <person name="Jarju S."/>
            <person name="Secka A."/>
            <person name="Antonio M."/>
            <person name="Oren A."/>
            <person name="Chaudhuri R.R."/>
            <person name="La Ragione R."/>
            <person name="Hildebrand F."/>
            <person name="Pallen M.J."/>
        </authorList>
    </citation>
    <scope>NUCLEOTIDE SEQUENCE</scope>
    <source>
        <strain evidence="4">ChiHcolR34-3080</strain>
    </source>
</reference>
<evidence type="ECO:0000259" key="3">
    <source>
        <dbReference type="Pfam" id="PF18998"/>
    </source>
</evidence>
<name>A0A9D1Q6R6_9FIRM</name>
<feature type="chain" id="PRO_5038767305" description="Bacterial repeat domain-containing protein" evidence="2">
    <location>
        <begin position="28"/>
        <end position="182"/>
    </location>
</feature>
<feature type="domain" description="Bacterial repeat" evidence="3">
    <location>
        <begin position="61"/>
        <end position="134"/>
    </location>
</feature>
<proteinExistence type="predicted"/>
<feature type="non-terminal residue" evidence="4">
    <location>
        <position position="182"/>
    </location>
</feature>
<gene>
    <name evidence="4" type="ORF">H9890_00270</name>
</gene>
<evidence type="ECO:0000256" key="2">
    <source>
        <dbReference type="SAM" id="SignalP"/>
    </source>
</evidence>
<evidence type="ECO:0000256" key="1">
    <source>
        <dbReference type="SAM" id="MobiDB-lite"/>
    </source>
</evidence>
<feature type="region of interest" description="Disordered" evidence="1">
    <location>
        <begin position="29"/>
        <end position="53"/>
    </location>
</feature>
<sequence length="182" mass="19742">MRIRKCLSLALAAALVTVMLTGCPWDAGDETGGDSSSSSSSSSSGSRPSYDEDEWVQPEMYTVTLETGPNGTAAVSTNRVEEGGLVFITAQPDDGYQVEAVTANGKPLTAGREGIYAIFNITEDQNITVTFAKKGIVTAEDRALVRQKLDELLESEELQGYEIQPFALNDKDAAFLEDWYRE</sequence>
<dbReference type="Pfam" id="PF18998">
    <property type="entry name" value="Flg_new_2"/>
    <property type="match status" value="1"/>
</dbReference>
<dbReference type="EMBL" id="DXHQ01000005">
    <property type="protein sequence ID" value="HIW07825.1"/>
    <property type="molecule type" value="Genomic_DNA"/>
</dbReference>
<evidence type="ECO:0000313" key="5">
    <source>
        <dbReference type="Proteomes" id="UP000823933"/>
    </source>
</evidence>
<protein>
    <recommendedName>
        <fullName evidence="3">Bacterial repeat domain-containing protein</fullName>
    </recommendedName>
</protein>
<comment type="caution">
    <text evidence="4">The sequence shown here is derived from an EMBL/GenBank/DDBJ whole genome shotgun (WGS) entry which is preliminary data.</text>
</comment>